<dbReference type="OrthoDB" id="3222at2759"/>
<organism evidence="11 12">
    <name type="scientific">Scleroderma citrinum Foug A</name>
    <dbReference type="NCBI Taxonomy" id="1036808"/>
    <lineage>
        <taxon>Eukaryota</taxon>
        <taxon>Fungi</taxon>
        <taxon>Dikarya</taxon>
        <taxon>Basidiomycota</taxon>
        <taxon>Agaricomycotina</taxon>
        <taxon>Agaricomycetes</taxon>
        <taxon>Agaricomycetidae</taxon>
        <taxon>Boletales</taxon>
        <taxon>Sclerodermatineae</taxon>
        <taxon>Sclerodermataceae</taxon>
        <taxon>Scleroderma</taxon>
    </lineage>
</organism>
<proteinExistence type="inferred from homology"/>
<dbReference type="PROSITE" id="PS00221">
    <property type="entry name" value="MIP"/>
    <property type="match status" value="1"/>
</dbReference>
<dbReference type="PANTHER" id="PTHR43829">
    <property type="entry name" value="AQUAPORIN OR AQUAGLYCEROPORIN RELATED"/>
    <property type="match status" value="1"/>
</dbReference>
<keyword evidence="6 10" id="KW-1133">Transmembrane helix</keyword>
<reference evidence="11 12" key="1">
    <citation type="submission" date="2014-04" db="EMBL/GenBank/DDBJ databases">
        <authorList>
            <consortium name="DOE Joint Genome Institute"/>
            <person name="Kuo A."/>
            <person name="Kohler A."/>
            <person name="Nagy L.G."/>
            <person name="Floudas D."/>
            <person name="Copeland A."/>
            <person name="Barry K.W."/>
            <person name="Cichocki N."/>
            <person name="Veneault-Fourrey C."/>
            <person name="LaButti K."/>
            <person name="Lindquist E.A."/>
            <person name="Lipzen A."/>
            <person name="Lundell T."/>
            <person name="Morin E."/>
            <person name="Murat C."/>
            <person name="Sun H."/>
            <person name="Tunlid A."/>
            <person name="Henrissat B."/>
            <person name="Grigoriev I.V."/>
            <person name="Hibbett D.S."/>
            <person name="Martin F."/>
            <person name="Nordberg H.P."/>
            <person name="Cantor M.N."/>
            <person name="Hua S.X."/>
        </authorList>
    </citation>
    <scope>NUCLEOTIDE SEQUENCE [LARGE SCALE GENOMIC DNA]</scope>
    <source>
        <strain evidence="11 12">Foug A</strain>
    </source>
</reference>
<evidence type="ECO:0000313" key="12">
    <source>
        <dbReference type="Proteomes" id="UP000053989"/>
    </source>
</evidence>
<dbReference type="AlphaFoldDB" id="A0A0C3E4I0"/>
<reference evidence="12" key="2">
    <citation type="submission" date="2015-01" db="EMBL/GenBank/DDBJ databases">
        <title>Evolutionary Origins and Diversification of the Mycorrhizal Mutualists.</title>
        <authorList>
            <consortium name="DOE Joint Genome Institute"/>
            <consortium name="Mycorrhizal Genomics Consortium"/>
            <person name="Kohler A."/>
            <person name="Kuo A."/>
            <person name="Nagy L.G."/>
            <person name="Floudas D."/>
            <person name="Copeland A."/>
            <person name="Barry K.W."/>
            <person name="Cichocki N."/>
            <person name="Veneault-Fourrey C."/>
            <person name="LaButti K."/>
            <person name="Lindquist E.A."/>
            <person name="Lipzen A."/>
            <person name="Lundell T."/>
            <person name="Morin E."/>
            <person name="Murat C."/>
            <person name="Riley R."/>
            <person name="Ohm R."/>
            <person name="Sun H."/>
            <person name="Tunlid A."/>
            <person name="Henrissat B."/>
            <person name="Grigoriev I.V."/>
            <person name="Hibbett D.S."/>
            <person name="Martin F."/>
        </authorList>
    </citation>
    <scope>NUCLEOTIDE SEQUENCE [LARGE SCALE GENOMIC DNA]</scope>
    <source>
        <strain evidence="12">Foug A</strain>
    </source>
</reference>
<evidence type="ECO:0000256" key="7">
    <source>
        <dbReference type="ARBA" id="ARBA00023136"/>
    </source>
</evidence>
<keyword evidence="4 9" id="KW-0812">Transmembrane</keyword>
<dbReference type="PANTHER" id="PTHR43829:SF9">
    <property type="entry name" value="AQUAPORIN-9"/>
    <property type="match status" value="1"/>
</dbReference>
<dbReference type="PRINTS" id="PR00783">
    <property type="entry name" value="MINTRINSICP"/>
</dbReference>
<evidence type="ECO:0000256" key="5">
    <source>
        <dbReference type="ARBA" id="ARBA00022737"/>
    </source>
</evidence>
<keyword evidence="3 9" id="KW-0813">Transport</keyword>
<accession>A0A0C3E4I0</accession>
<keyword evidence="5" id="KW-0677">Repeat</keyword>
<dbReference type="GO" id="GO:0015250">
    <property type="term" value="F:water channel activity"/>
    <property type="evidence" value="ECO:0007669"/>
    <property type="project" value="TreeGrafter"/>
</dbReference>
<evidence type="ECO:0000256" key="6">
    <source>
        <dbReference type="ARBA" id="ARBA00022989"/>
    </source>
</evidence>
<evidence type="ECO:0000256" key="4">
    <source>
        <dbReference type="ARBA" id="ARBA00022692"/>
    </source>
</evidence>
<comment type="catalytic activity">
    <reaction evidence="8">
        <text>H2O(in) = H2O(out)</text>
        <dbReference type="Rhea" id="RHEA:29667"/>
        <dbReference type="ChEBI" id="CHEBI:15377"/>
    </reaction>
</comment>
<dbReference type="NCBIfam" id="TIGR00861">
    <property type="entry name" value="MIP"/>
    <property type="match status" value="1"/>
</dbReference>
<dbReference type="FunFam" id="1.20.1080.10:FF:000027">
    <property type="entry name" value="MIP aquaporin"/>
    <property type="match status" value="1"/>
</dbReference>
<keyword evidence="12" id="KW-1185">Reference proteome</keyword>
<name>A0A0C3E4I0_9AGAM</name>
<dbReference type="STRING" id="1036808.A0A0C3E4I0"/>
<dbReference type="Gene3D" id="1.20.1080.10">
    <property type="entry name" value="Glycerol uptake facilitator protein"/>
    <property type="match status" value="1"/>
</dbReference>
<dbReference type="GO" id="GO:0005886">
    <property type="term" value="C:plasma membrane"/>
    <property type="evidence" value="ECO:0007669"/>
    <property type="project" value="TreeGrafter"/>
</dbReference>
<evidence type="ECO:0000256" key="1">
    <source>
        <dbReference type="ARBA" id="ARBA00004141"/>
    </source>
</evidence>
<gene>
    <name evidence="11" type="ORF">SCLCIDRAFT_24260</name>
</gene>
<dbReference type="InterPro" id="IPR022357">
    <property type="entry name" value="MIP_CS"/>
</dbReference>
<comment type="similarity">
    <text evidence="2 9">Belongs to the MIP/aquaporin (TC 1.A.8) family.</text>
</comment>
<feature type="transmembrane region" description="Helical" evidence="10">
    <location>
        <begin position="94"/>
        <end position="123"/>
    </location>
</feature>
<dbReference type="InterPro" id="IPR050363">
    <property type="entry name" value="MIP/Aquaporin"/>
</dbReference>
<evidence type="ECO:0000256" key="3">
    <source>
        <dbReference type="ARBA" id="ARBA00022448"/>
    </source>
</evidence>
<dbReference type="Pfam" id="PF00230">
    <property type="entry name" value="MIP"/>
    <property type="match status" value="1"/>
</dbReference>
<dbReference type="InterPro" id="IPR023271">
    <property type="entry name" value="Aquaporin-like"/>
</dbReference>
<dbReference type="CDD" id="cd00333">
    <property type="entry name" value="MIP"/>
    <property type="match status" value="1"/>
</dbReference>
<dbReference type="GO" id="GO:0015254">
    <property type="term" value="F:glycerol channel activity"/>
    <property type="evidence" value="ECO:0007669"/>
    <property type="project" value="TreeGrafter"/>
</dbReference>
<keyword evidence="7 10" id="KW-0472">Membrane</keyword>
<dbReference type="HOGENOM" id="CLU_020019_9_0_1"/>
<feature type="transmembrane region" description="Helical" evidence="10">
    <location>
        <begin position="221"/>
        <end position="239"/>
    </location>
</feature>
<evidence type="ECO:0000256" key="2">
    <source>
        <dbReference type="ARBA" id="ARBA00006175"/>
    </source>
</evidence>
<feature type="transmembrane region" description="Helical" evidence="10">
    <location>
        <begin position="135"/>
        <end position="155"/>
    </location>
</feature>
<evidence type="ECO:0000256" key="10">
    <source>
        <dbReference type="SAM" id="Phobius"/>
    </source>
</evidence>
<dbReference type="SUPFAM" id="SSF81338">
    <property type="entry name" value="Aquaporin-like"/>
    <property type="match status" value="1"/>
</dbReference>
<feature type="transmembrane region" description="Helical" evidence="10">
    <location>
        <begin position="185"/>
        <end position="209"/>
    </location>
</feature>
<feature type="transmembrane region" description="Helical" evidence="10">
    <location>
        <begin position="273"/>
        <end position="299"/>
    </location>
</feature>
<sequence>MSELAEKFEQHNYETSSAYSSPNEIVLRADQTKGPQHPNRWAEIRASIREPLAEFLGSMILLILGCGGNCQVVLSTNTAVASSPKGSYFSINFAWALALGISIWVSGGVSGGHLNPAVTLALASFRDFPWKKVPSYCIAQLLGCFCGAAIVYANYYHAINLYEGGSGIRTISGTGDLFATYAADYMTSVGCFFSEFLASAMLIIAILAATDKKNIAPPTGLVPFVICLAFLVIGMTLGMETGYAINPARDLGPRIFTAMAGYGKEVFNFRHQYWLWCPILGSITGMQCGALAYDLFIYTGSDSIINKSRTRRPRSYATNGLDAV</sequence>
<dbReference type="Proteomes" id="UP000053989">
    <property type="component" value="Unassembled WGS sequence"/>
</dbReference>
<dbReference type="EMBL" id="KN822035">
    <property type="protein sequence ID" value="KIM63369.1"/>
    <property type="molecule type" value="Genomic_DNA"/>
</dbReference>
<dbReference type="InterPro" id="IPR000425">
    <property type="entry name" value="MIP"/>
</dbReference>
<feature type="transmembrane region" description="Helical" evidence="10">
    <location>
        <begin position="55"/>
        <end position="74"/>
    </location>
</feature>
<comment type="subcellular location">
    <subcellularLocation>
        <location evidence="1">Membrane</location>
        <topology evidence="1">Multi-pass membrane protein</topology>
    </subcellularLocation>
</comment>
<evidence type="ECO:0000256" key="9">
    <source>
        <dbReference type="RuleBase" id="RU000477"/>
    </source>
</evidence>
<protein>
    <recommendedName>
        <fullName evidence="13">Aquaporin</fullName>
    </recommendedName>
</protein>
<evidence type="ECO:0000256" key="8">
    <source>
        <dbReference type="ARBA" id="ARBA00034651"/>
    </source>
</evidence>
<dbReference type="InParanoid" id="A0A0C3E4I0"/>
<evidence type="ECO:0008006" key="13">
    <source>
        <dbReference type="Google" id="ProtNLM"/>
    </source>
</evidence>
<evidence type="ECO:0000313" key="11">
    <source>
        <dbReference type="EMBL" id="KIM63369.1"/>
    </source>
</evidence>